<reference evidence="1 2" key="1">
    <citation type="submission" date="2015-04" db="EMBL/GenBank/DDBJ databases">
        <authorList>
            <consortium name="Pathogen Informatics"/>
        </authorList>
    </citation>
    <scope>NUCLEOTIDE SEQUENCE [LARGE SCALE GENOMIC DNA]</scope>
    <source>
        <strain evidence="1 2">SGS1</strain>
    </source>
</reference>
<evidence type="ECO:0000313" key="1">
    <source>
        <dbReference type="EMBL" id="CRG99551.1"/>
    </source>
</evidence>
<evidence type="ECO:0000313" key="2">
    <source>
        <dbReference type="Proteomes" id="UP000220158"/>
    </source>
</evidence>
<dbReference type="EMBL" id="LN835302">
    <property type="protein sequence ID" value="CRG99551.1"/>
    <property type="molecule type" value="Genomic_DNA"/>
</dbReference>
<dbReference type="Proteomes" id="UP000220158">
    <property type="component" value="Chromosome 7"/>
</dbReference>
<accession>A0A1J1H3S6</accession>
<dbReference type="OMA" id="FNGKCYH"/>
<dbReference type="VEuPathDB" id="PlasmoDB:PRELSG_0731600"/>
<protein>
    <submittedName>
        <fullName evidence="1">Uncharacterized protein</fullName>
    </submittedName>
</protein>
<sequence>MDDKYFIQTFENINEDSIPSPLIKHSSECKNYNYKKNKNFDGSILESFHKTNEDKKNNYKKYFCINLNKFNGKCYHKKISLIDETHLHLTLGESLIYILNIYLQKKIINKNLYNRILYSFQLAIIEILSEIKESKVNKWNIKGKLINSKKENNIQLFYVENAFLTFKKIILHVPLLKIKSIDI</sequence>
<dbReference type="GeneID" id="39735653"/>
<dbReference type="RefSeq" id="XP_028532556.1">
    <property type="nucleotide sequence ID" value="XM_028676026.1"/>
</dbReference>
<proteinExistence type="predicted"/>
<dbReference type="OrthoDB" id="375059at2759"/>
<organism evidence="1 2">
    <name type="scientific">Plasmodium relictum</name>
    <dbReference type="NCBI Taxonomy" id="85471"/>
    <lineage>
        <taxon>Eukaryota</taxon>
        <taxon>Sar</taxon>
        <taxon>Alveolata</taxon>
        <taxon>Apicomplexa</taxon>
        <taxon>Aconoidasida</taxon>
        <taxon>Haemosporida</taxon>
        <taxon>Plasmodiidae</taxon>
        <taxon>Plasmodium</taxon>
        <taxon>Plasmodium (Haemamoeba)</taxon>
    </lineage>
</organism>
<gene>
    <name evidence="1" type="ORF">PRELSG_0731600</name>
</gene>
<dbReference type="KEGG" id="prel:PRELSG_0731600"/>
<keyword evidence="2" id="KW-1185">Reference proteome</keyword>
<name>A0A1J1H3S6_PLARL</name>
<dbReference type="AlphaFoldDB" id="A0A1J1H3S6"/>